<keyword evidence="4" id="KW-1185">Reference proteome</keyword>
<organism evidence="3 4">
    <name type="scientific">Hymenobacter ginsengisoli</name>
    <dbReference type="NCBI Taxonomy" id="1051626"/>
    <lineage>
        <taxon>Bacteria</taxon>
        <taxon>Pseudomonadati</taxon>
        <taxon>Bacteroidota</taxon>
        <taxon>Cytophagia</taxon>
        <taxon>Cytophagales</taxon>
        <taxon>Hymenobacteraceae</taxon>
        <taxon>Hymenobacter</taxon>
    </lineage>
</organism>
<evidence type="ECO:0000313" key="3">
    <source>
        <dbReference type="EMBL" id="GAA4493000.1"/>
    </source>
</evidence>
<keyword evidence="2" id="KW-0732">Signal</keyword>
<comment type="caution">
    <text evidence="3">The sequence shown here is derived from an EMBL/GenBank/DDBJ whole genome shotgun (WGS) entry which is preliminary data.</text>
</comment>
<feature type="chain" id="PRO_5046143396" evidence="2">
    <location>
        <begin position="21"/>
        <end position="131"/>
    </location>
</feature>
<protein>
    <submittedName>
        <fullName evidence="3">Uncharacterized protein</fullName>
    </submittedName>
</protein>
<evidence type="ECO:0000256" key="2">
    <source>
        <dbReference type="SAM" id="SignalP"/>
    </source>
</evidence>
<reference evidence="4" key="1">
    <citation type="journal article" date="2019" name="Int. J. Syst. Evol. Microbiol.">
        <title>The Global Catalogue of Microorganisms (GCM) 10K type strain sequencing project: providing services to taxonomists for standard genome sequencing and annotation.</title>
        <authorList>
            <consortium name="The Broad Institute Genomics Platform"/>
            <consortium name="The Broad Institute Genome Sequencing Center for Infectious Disease"/>
            <person name="Wu L."/>
            <person name="Ma J."/>
        </authorList>
    </citation>
    <scope>NUCLEOTIDE SEQUENCE [LARGE SCALE GENOMIC DNA]</scope>
    <source>
        <strain evidence="4">JCM 17841</strain>
    </source>
</reference>
<accession>A0ABP8PUR8</accession>
<dbReference type="Gene3D" id="2.60.40.2880">
    <property type="entry name" value="MmpS1-5, C-terminal soluble domain"/>
    <property type="match status" value="1"/>
</dbReference>
<dbReference type="EMBL" id="BAABGQ010000002">
    <property type="protein sequence ID" value="GAA4493000.1"/>
    <property type="molecule type" value="Genomic_DNA"/>
</dbReference>
<proteinExistence type="predicted"/>
<evidence type="ECO:0000256" key="1">
    <source>
        <dbReference type="SAM" id="MobiDB-lite"/>
    </source>
</evidence>
<dbReference type="RefSeq" id="WP_345228719.1">
    <property type="nucleotide sequence ID" value="NZ_BAABGQ010000002.1"/>
</dbReference>
<sequence length="131" mass="13857">MKRMPQLASLLLSCATLTTASCSKENAAPSGPKEYQLEDRVTSTTAPESDYLSYDNESGGTTALNHVPLPATYHFKYPRKPGDQLSLLASLDGGEAAAEITASILLDGRAVKKETSRSANAPAVPVYVIGQ</sequence>
<name>A0ABP8PUR8_9BACT</name>
<gene>
    <name evidence="3" type="ORF">GCM10023172_00960</name>
</gene>
<evidence type="ECO:0000313" key="4">
    <source>
        <dbReference type="Proteomes" id="UP001501243"/>
    </source>
</evidence>
<dbReference type="PROSITE" id="PS51257">
    <property type="entry name" value="PROKAR_LIPOPROTEIN"/>
    <property type="match status" value="1"/>
</dbReference>
<dbReference type="InterPro" id="IPR038468">
    <property type="entry name" value="MmpS_C"/>
</dbReference>
<dbReference type="Proteomes" id="UP001501243">
    <property type="component" value="Unassembled WGS sequence"/>
</dbReference>
<feature type="signal peptide" evidence="2">
    <location>
        <begin position="1"/>
        <end position="20"/>
    </location>
</feature>
<feature type="region of interest" description="Disordered" evidence="1">
    <location>
        <begin position="23"/>
        <end position="46"/>
    </location>
</feature>